<sequence length="464" mass="50665">MHAHVHSGINRGLERALRLGTGWLVLALLVLLPNISPAAGPAGKIIFHADSFTVSTPGQSPEGWTTVSRLSTFKPDFGVAEEPGLGGPGSLCISGAASQSASGCWRAEVKGIDPGRWYSIEAFFRTSGVPWPQRQTLARLYWLDSEGNRAAMPEYVPESGSEGEWRKVAATYRPPEKASAARIELFLSHCPQGTVWWDNITLKEVPEPPSRLVKVGAANCRPEGRKTNPDVADQFVPVIEQAGKLGCDILLLGETITLPARGNTPTMEKAEPVPGPITELFGGLARKYRMYIIAGLLENEHGVLYNTAALIDRQGRVAGKYRKVTLPLEDLEAGVTPGDNYPVFDTDFGRIGIVICYDIQFTEPCRALALQGAEIIFCPNWGSPFPVKGRAIENQVYIATSGYDIPTDIVDPEGKVIARADERHGVALAEIDLNRGIREAGFARKKQYLFRELRPDIPMPDLEK</sequence>
<dbReference type="InterPro" id="IPR050345">
    <property type="entry name" value="Aliph_Amidase/BUP"/>
</dbReference>
<dbReference type="SUPFAM" id="SSF56317">
    <property type="entry name" value="Carbon-nitrogen hydrolase"/>
    <property type="match status" value="1"/>
</dbReference>
<evidence type="ECO:0000256" key="1">
    <source>
        <dbReference type="ARBA" id="ARBA00022801"/>
    </source>
</evidence>
<dbReference type="AlphaFoldDB" id="A0A1F5YMX8"/>
<dbReference type="Gene3D" id="2.60.120.260">
    <property type="entry name" value="Galactose-binding domain-like"/>
    <property type="match status" value="1"/>
</dbReference>
<dbReference type="STRING" id="1817867.A3F83_00915"/>
<comment type="caution">
    <text evidence="3">The sequence shown here is derived from an EMBL/GenBank/DDBJ whole genome shotgun (WGS) entry which is preliminary data.</text>
</comment>
<dbReference type="Pfam" id="PF00795">
    <property type="entry name" value="CN_hydrolase"/>
    <property type="match status" value="1"/>
</dbReference>
<dbReference type="Gene3D" id="3.60.110.10">
    <property type="entry name" value="Carbon-nitrogen hydrolase"/>
    <property type="match status" value="1"/>
</dbReference>
<evidence type="ECO:0000313" key="3">
    <source>
        <dbReference type="EMBL" id="OGG01464.1"/>
    </source>
</evidence>
<dbReference type="InterPro" id="IPR036526">
    <property type="entry name" value="C-N_Hydrolase_sf"/>
</dbReference>
<dbReference type="PANTHER" id="PTHR43674:SF16">
    <property type="entry name" value="CARBON-NITROGEN FAMILY, PUTATIVE (AFU_ORTHOLOGUE AFUA_5G02350)-RELATED"/>
    <property type="match status" value="1"/>
</dbReference>
<proteinExistence type="predicted"/>
<reference evidence="3 4" key="1">
    <citation type="journal article" date="2016" name="Nat. Commun.">
        <title>Thousands of microbial genomes shed light on interconnected biogeochemical processes in an aquifer system.</title>
        <authorList>
            <person name="Anantharaman K."/>
            <person name="Brown C.T."/>
            <person name="Hug L.A."/>
            <person name="Sharon I."/>
            <person name="Castelle C.J."/>
            <person name="Probst A.J."/>
            <person name="Thomas B.C."/>
            <person name="Singh A."/>
            <person name="Wilkins M.J."/>
            <person name="Karaoz U."/>
            <person name="Brodie E.L."/>
            <person name="Williams K.H."/>
            <person name="Hubbard S.S."/>
            <person name="Banfield J.F."/>
        </authorList>
    </citation>
    <scope>NUCLEOTIDE SEQUENCE [LARGE SCALE GENOMIC DNA]</scope>
</reference>
<dbReference type="CDD" id="cd07197">
    <property type="entry name" value="nitrilase"/>
    <property type="match status" value="1"/>
</dbReference>
<organism evidence="3 4">
    <name type="scientific">Candidatus Glassbacteria bacterium RIFCSPLOWO2_12_FULL_58_11</name>
    <dbReference type="NCBI Taxonomy" id="1817867"/>
    <lineage>
        <taxon>Bacteria</taxon>
        <taxon>Candidatus Glassiibacteriota</taxon>
    </lineage>
</organism>
<accession>A0A1F5YMX8</accession>
<dbReference type="InterPro" id="IPR003010">
    <property type="entry name" value="C-N_Hydrolase"/>
</dbReference>
<feature type="domain" description="CN hydrolase" evidence="2">
    <location>
        <begin position="213"/>
        <end position="433"/>
    </location>
</feature>
<dbReference type="GO" id="GO:0016811">
    <property type="term" value="F:hydrolase activity, acting on carbon-nitrogen (but not peptide) bonds, in linear amides"/>
    <property type="evidence" value="ECO:0007669"/>
    <property type="project" value="TreeGrafter"/>
</dbReference>
<dbReference type="EMBL" id="MFIX01000208">
    <property type="protein sequence ID" value="OGG01464.1"/>
    <property type="molecule type" value="Genomic_DNA"/>
</dbReference>
<dbReference type="PROSITE" id="PS50263">
    <property type="entry name" value="CN_HYDROLASE"/>
    <property type="match status" value="1"/>
</dbReference>
<dbReference type="Proteomes" id="UP000179129">
    <property type="component" value="Unassembled WGS sequence"/>
</dbReference>
<evidence type="ECO:0000313" key="4">
    <source>
        <dbReference type="Proteomes" id="UP000179129"/>
    </source>
</evidence>
<keyword evidence="1" id="KW-0378">Hydrolase</keyword>
<evidence type="ECO:0000259" key="2">
    <source>
        <dbReference type="PROSITE" id="PS50263"/>
    </source>
</evidence>
<gene>
    <name evidence="3" type="ORF">A3F83_00915</name>
</gene>
<name>A0A1F5YMX8_9BACT</name>
<dbReference type="PANTHER" id="PTHR43674">
    <property type="entry name" value="NITRILASE C965.09-RELATED"/>
    <property type="match status" value="1"/>
</dbReference>
<protein>
    <recommendedName>
        <fullName evidence="2">CN hydrolase domain-containing protein</fullName>
    </recommendedName>
</protein>